<organism evidence="1 2">
    <name type="scientific">Lactobacillus equicursoris</name>
    <dbReference type="NCBI Taxonomy" id="420645"/>
    <lineage>
        <taxon>Bacteria</taxon>
        <taxon>Bacillati</taxon>
        <taxon>Bacillota</taxon>
        <taxon>Bacilli</taxon>
        <taxon>Lactobacillales</taxon>
        <taxon>Lactobacillaceae</taxon>
        <taxon>Lactobacillus</taxon>
    </lineage>
</organism>
<evidence type="ECO:0000313" key="1">
    <source>
        <dbReference type="EMBL" id="MST79971.1"/>
    </source>
</evidence>
<evidence type="ECO:0008006" key="3">
    <source>
        <dbReference type="Google" id="ProtNLM"/>
    </source>
</evidence>
<dbReference type="RefSeq" id="WP_154486922.1">
    <property type="nucleotide sequence ID" value="NZ_VUMW01000013.1"/>
</dbReference>
<sequence>MGKFEKGLIALVLLLVGGIGLMCFPTGKRDESSSEVLDTSEYQKALKVTHPKNRELHVELTAKTADKKLKVRGDVLKSGATTQLKQLLQKENDKDIDFKLSGKKGTFVSVKSFNLKTTDKLDTLAAPGKIGYDPTSKHLLIFSKNVNYEAGYVAMGSLRGIDQAEVVPNSNLLELSFDD</sequence>
<dbReference type="AlphaFoldDB" id="A0A844FMY9"/>
<dbReference type="EMBL" id="VUMW01000013">
    <property type="protein sequence ID" value="MST79971.1"/>
    <property type="molecule type" value="Genomic_DNA"/>
</dbReference>
<evidence type="ECO:0000313" key="2">
    <source>
        <dbReference type="Proteomes" id="UP000452141"/>
    </source>
</evidence>
<accession>A0A844FMY9</accession>
<protein>
    <recommendedName>
        <fullName evidence="3">Cyclophilin-like domain-containing protein</fullName>
    </recommendedName>
</protein>
<dbReference type="Proteomes" id="UP000452141">
    <property type="component" value="Unassembled WGS sequence"/>
</dbReference>
<proteinExistence type="predicted"/>
<gene>
    <name evidence="1" type="ORF">FYJ61_05760</name>
</gene>
<reference evidence="1 2" key="1">
    <citation type="submission" date="2019-08" db="EMBL/GenBank/DDBJ databases">
        <title>In-depth cultivation of the pig gut microbiome towards novel bacterial diversity and tailored functional studies.</title>
        <authorList>
            <person name="Wylensek D."/>
            <person name="Hitch T.C.A."/>
            <person name="Clavel T."/>
        </authorList>
    </citation>
    <scope>NUCLEOTIDE SEQUENCE [LARGE SCALE GENOMIC DNA]</scope>
    <source>
        <strain evidence="1 2">WCA-470BD-2E</strain>
    </source>
</reference>
<comment type="caution">
    <text evidence="1">The sequence shown here is derived from an EMBL/GenBank/DDBJ whole genome shotgun (WGS) entry which is preliminary data.</text>
</comment>
<name>A0A844FMY9_9LACO</name>